<accession>A0A2K1QIS0</accession>
<gene>
    <name evidence="2" type="ORF">CAC42_2018</name>
</gene>
<evidence type="ECO:0000256" key="1">
    <source>
        <dbReference type="SAM" id="MobiDB-lite"/>
    </source>
</evidence>
<feature type="compositionally biased region" description="Pro residues" evidence="1">
    <location>
        <begin position="7"/>
        <end position="19"/>
    </location>
</feature>
<comment type="caution">
    <text evidence="2">The sequence shown here is derived from an EMBL/GenBank/DDBJ whole genome shotgun (WGS) entry which is preliminary data.</text>
</comment>
<proteinExistence type="predicted"/>
<dbReference type="Proteomes" id="UP000243797">
    <property type="component" value="Unassembled WGS sequence"/>
</dbReference>
<feature type="region of interest" description="Disordered" evidence="1">
    <location>
        <begin position="1"/>
        <end position="23"/>
    </location>
</feature>
<reference evidence="2 3" key="1">
    <citation type="submission" date="2017-06" db="EMBL/GenBank/DDBJ databases">
        <title>Draft genome sequence of a variant of Elsinoe murrayae.</title>
        <authorList>
            <person name="Cheng Q."/>
        </authorList>
    </citation>
    <scope>NUCLEOTIDE SEQUENCE [LARGE SCALE GENOMIC DNA]</scope>
    <source>
        <strain evidence="2 3">CQ-2017a</strain>
    </source>
</reference>
<protein>
    <submittedName>
        <fullName evidence="2">Uncharacterized protein</fullName>
    </submittedName>
</protein>
<dbReference type="AlphaFoldDB" id="A0A2K1QIS0"/>
<feature type="region of interest" description="Disordered" evidence="1">
    <location>
        <begin position="151"/>
        <end position="180"/>
    </location>
</feature>
<dbReference type="InParanoid" id="A0A2K1QIS0"/>
<dbReference type="EMBL" id="NKHZ01000081">
    <property type="protein sequence ID" value="PNS14789.1"/>
    <property type="molecule type" value="Genomic_DNA"/>
</dbReference>
<dbReference type="OrthoDB" id="3912028at2759"/>
<sequence>MDTKTVEPPPPPPPPPPYSGPSEYNLVECKHDMYDLAFNSASSSGGTAYYVHLTRSSGTPHLTIHQGSSIEAPILASLVYDNFSDGTITTHSPAVNADSKPSTHSSPWTHPNITHNIDFSSPTGPLRWTKTYQTKHRLLKPSTEYIRWNLTCPPQPSRTAEVSAASRAKRPPTPSGPVLAELDLLPPSSKSSGTVPPSGVPGTGIGRLTFHSQISQASQDAALLMVAAMVHRDRQVQAREPMGPTIDITMVARPHVMGGYALGGFATGGFDGAQSLMSNEEMERRVKAMQEKGKR</sequence>
<evidence type="ECO:0000313" key="2">
    <source>
        <dbReference type="EMBL" id="PNS14789.1"/>
    </source>
</evidence>
<keyword evidence="3" id="KW-1185">Reference proteome</keyword>
<evidence type="ECO:0000313" key="3">
    <source>
        <dbReference type="Proteomes" id="UP000243797"/>
    </source>
</evidence>
<organism evidence="2 3">
    <name type="scientific">Sphaceloma murrayae</name>
    <dbReference type="NCBI Taxonomy" id="2082308"/>
    <lineage>
        <taxon>Eukaryota</taxon>
        <taxon>Fungi</taxon>
        <taxon>Dikarya</taxon>
        <taxon>Ascomycota</taxon>
        <taxon>Pezizomycotina</taxon>
        <taxon>Dothideomycetes</taxon>
        <taxon>Dothideomycetidae</taxon>
        <taxon>Myriangiales</taxon>
        <taxon>Elsinoaceae</taxon>
        <taxon>Sphaceloma</taxon>
    </lineage>
</organism>
<name>A0A2K1QIS0_9PEZI</name>